<dbReference type="InterPro" id="IPR002893">
    <property type="entry name" value="Znf_MYND"/>
</dbReference>
<dbReference type="PROSITE" id="PS50865">
    <property type="entry name" value="ZF_MYND_2"/>
    <property type="match status" value="1"/>
</dbReference>
<feature type="compositionally biased region" description="Basic and acidic residues" evidence="5">
    <location>
        <begin position="469"/>
        <end position="484"/>
    </location>
</feature>
<evidence type="ECO:0000256" key="1">
    <source>
        <dbReference type="ARBA" id="ARBA00022723"/>
    </source>
</evidence>
<dbReference type="Proteomes" id="UP001177023">
    <property type="component" value="Unassembled WGS sequence"/>
</dbReference>
<dbReference type="AlphaFoldDB" id="A0AA36C978"/>
<feature type="non-terminal residue" evidence="7">
    <location>
        <position position="1"/>
    </location>
</feature>
<evidence type="ECO:0000256" key="5">
    <source>
        <dbReference type="SAM" id="MobiDB-lite"/>
    </source>
</evidence>
<gene>
    <name evidence="7" type="ORF">MSPICULIGERA_LOCUS3396</name>
</gene>
<evidence type="ECO:0000313" key="8">
    <source>
        <dbReference type="Proteomes" id="UP001177023"/>
    </source>
</evidence>
<keyword evidence="2 4" id="KW-0863">Zinc-finger</keyword>
<dbReference type="PANTHER" id="PTHR12197">
    <property type="entry name" value="HISTONE-LYSINE N-METHYLTRANSFERASE SMYD"/>
    <property type="match status" value="1"/>
</dbReference>
<reference evidence="7" key="1">
    <citation type="submission" date="2023-06" db="EMBL/GenBank/DDBJ databases">
        <authorList>
            <person name="Delattre M."/>
        </authorList>
    </citation>
    <scope>NUCLEOTIDE SEQUENCE</scope>
    <source>
        <strain evidence="7">AF72</strain>
    </source>
</reference>
<dbReference type="PROSITE" id="PS01360">
    <property type="entry name" value="ZF_MYND_1"/>
    <property type="match status" value="1"/>
</dbReference>
<dbReference type="Gene3D" id="6.10.140.2220">
    <property type="match status" value="1"/>
</dbReference>
<dbReference type="InterPro" id="IPR046341">
    <property type="entry name" value="SET_dom_sf"/>
</dbReference>
<feature type="compositionally biased region" description="Acidic residues" evidence="5">
    <location>
        <begin position="485"/>
        <end position="494"/>
    </location>
</feature>
<keyword evidence="1" id="KW-0479">Metal-binding</keyword>
<evidence type="ECO:0000256" key="4">
    <source>
        <dbReference type="PROSITE-ProRule" id="PRU00134"/>
    </source>
</evidence>
<dbReference type="GO" id="GO:0008270">
    <property type="term" value="F:zinc ion binding"/>
    <property type="evidence" value="ECO:0007669"/>
    <property type="project" value="UniProtKB-KW"/>
</dbReference>
<name>A0AA36C978_9BILA</name>
<organism evidence="7 8">
    <name type="scientific">Mesorhabditis spiculigera</name>
    <dbReference type="NCBI Taxonomy" id="96644"/>
    <lineage>
        <taxon>Eukaryota</taxon>
        <taxon>Metazoa</taxon>
        <taxon>Ecdysozoa</taxon>
        <taxon>Nematoda</taxon>
        <taxon>Chromadorea</taxon>
        <taxon>Rhabditida</taxon>
        <taxon>Rhabditina</taxon>
        <taxon>Rhabditomorpha</taxon>
        <taxon>Rhabditoidea</taxon>
        <taxon>Rhabditidae</taxon>
        <taxon>Mesorhabditinae</taxon>
        <taxon>Mesorhabditis</taxon>
    </lineage>
</organism>
<feature type="region of interest" description="Disordered" evidence="5">
    <location>
        <begin position="469"/>
        <end position="500"/>
    </location>
</feature>
<evidence type="ECO:0000313" key="7">
    <source>
        <dbReference type="EMBL" id="CAJ0564723.1"/>
    </source>
</evidence>
<dbReference type="PANTHER" id="PTHR12197:SF241">
    <property type="entry name" value="MYND-TYPE DOMAIN-CONTAINING PROTEIN"/>
    <property type="match status" value="1"/>
</dbReference>
<keyword evidence="8" id="KW-1185">Reference proteome</keyword>
<protein>
    <recommendedName>
        <fullName evidence="6">MYND-type domain-containing protein</fullName>
    </recommendedName>
</protein>
<dbReference type="Pfam" id="PF01753">
    <property type="entry name" value="zf-MYND"/>
    <property type="match status" value="1"/>
</dbReference>
<keyword evidence="3" id="KW-0862">Zinc</keyword>
<dbReference type="SUPFAM" id="SSF144232">
    <property type="entry name" value="HIT/MYND zinc finger-like"/>
    <property type="match status" value="1"/>
</dbReference>
<evidence type="ECO:0000256" key="3">
    <source>
        <dbReference type="ARBA" id="ARBA00022833"/>
    </source>
</evidence>
<dbReference type="InterPro" id="IPR050869">
    <property type="entry name" value="H3K4_H4K5_MeTrfase"/>
</dbReference>
<dbReference type="InterPro" id="IPR011990">
    <property type="entry name" value="TPR-like_helical_dom_sf"/>
</dbReference>
<dbReference type="EMBL" id="CATQJA010000905">
    <property type="protein sequence ID" value="CAJ0564723.1"/>
    <property type="molecule type" value="Genomic_DNA"/>
</dbReference>
<sequence length="500" mass="58273">MTLKESVKDSPTRLEFYPFAYALFTDELDTYCWYCLQACPQKKHCIGCGMAIFCNKECQKLGWKDHKAECKGFRTATKLADIEVRLLGRIVLRYKTITSGKDKEEADFYKDRTSQRQIMEIWAHVDKMRDDEFAKKKFNEIYTELTGFYEEKFLLPRDLVFELHCRNYINRHAISDKGYMKEIGKGLYLDLCAYDHSCRPNTIYTCDGFKATLRALNSSVNLLDKKNTFYSYIEILCSQQQRRKLLKDTWYFTCECERCMDSNDHRLTSILCPTCSKVEPTEILIWGEGANKNPTTQIITCKKCSETLSAQYVIEAIQAMRFIDSIFEDQELDQMPAKSQMPFLQDLLQRFGEILPHVNVYYCRLIQALIPMIPPGDNHELLRLHLMSEECVRQSFPHNHPAVAFHLRNIGIFAGNLQKKEKSLKYFEEAQQILNFTLDPDHPMSKENQRLWDQAKTIVIEKKLEEITLNDPKETAATTKKAEPVDEDDEDAGDMPELIN</sequence>
<evidence type="ECO:0000256" key="2">
    <source>
        <dbReference type="ARBA" id="ARBA00022771"/>
    </source>
</evidence>
<evidence type="ECO:0000259" key="6">
    <source>
        <dbReference type="PROSITE" id="PS50865"/>
    </source>
</evidence>
<dbReference type="GO" id="GO:0005634">
    <property type="term" value="C:nucleus"/>
    <property type="evidence" value="ECO:0007669"/>
    <property type="project" value="TreeGrafter"/>
</dbReference>
<proteinExistence type="predicted"/>
<comment type="caution">
    <text evidence="7">The sequence shown here is derived from an EMBL/GenBank/DDBJ whole genome shotgun (WGS) entry which is preliminary data.</text>
</comment>
<accession>A0AA36C978</accession>
<feature type="domain" description="MYND-type" evidence="6">
    <location>
        <begin position="32"/>
        <end position="70"/>
    </location>
</feature>
<dbReference type="Gene3D" id="2.170.270.10">
    <property type="entry name" value="SET domain"/>
    <property type="match status" value="1"/>
</dbReference>
<dbReference type="Gene3D" id="1.10.220.160">
    <property type="match status" value="1"/>
</dbReference>
<dbReference type="Gene3D" id="1.25.40.10">
    <property type="entry name" value="Tetratricopeptide repeat domain"/>
    <property type="match status" value="1"/>
</dbReference>